<evidence type="ECO:0000313" key="2">
    <source>
        <dbReference type="Proteomes" id="UP000316416"/>
    </source>
</evidence>
<name>A0ABX6V7S4_9GAMM</name>
<sequence length="221" mass="25720">MSSYDNLIKIAPQLATELKEDISKRIGTKKNYIVLNPKYSERKLLLKWMANKDIRKADFAKFQQVGDENNYHILNLLSAPELSYDTLKLGLFLFHRVIHKDYTWHFVFSLLNQDIRSSVFGEDRTLYIGKHGLKSSESYRMPIKCLPELLEKHKIAMQSDDLLPMLQTLHDFGFITLTPIDAQHCINTNLPTIDTKCVHIDINRGAITAKINGRWKLQRQY</sequence>
<dbReference type="Proteomes" id="UP000316416">
    <property type="component" value="Chromosome"/>
</dbReference>
<reference evidence="1" key="1">
    <citation type="submission" date="2021-07" db="EMBL/GenBank/DDBJ databases">
        <title>Shewanella sp. YLB-07 whole genome sequence.</title>
        <authorList>
            <person name="Yu L."/>
        </authorList>
    </citation>
    <scope>NUCLEOTIDE SEQUENCE</scope>
    <source>
        <strain evidence="1">YLB-08</strain>
    </source>
</reference>
<dbReference type="EMBL" id="CP045503">
    <property type="protein sequence ID" value="QPG56570.1"/>
    <property type="molecule type" value="Genomic_DNA"/>
</dbReference>
<proteinExistence type="predicted"/>
<accession>A0ABX6V7S4</accession>
<organism evidence="1 2">
    <name type="scientific">Shewanella eurypsychrophilus</name>
    <dbReference type="NCBI Taxonomy" id="2593656"/>
    <lineage>
        <taxon>Bacteria</taxon>
        <taxon>Pseudomonadati</taxon>
        <taxon>Pseudomonadota</taxon>
        <taxon>Gammaproteobacteria</taxon>
        <taxon>Alteromonadales</taxon>
        <taxon>Shewanellaceae</taxon>
        <taxon>Shewanella</taxon>
    </lineage>
</organism>
<protein>
    <submittedName>
        <fullName evidence="1">Uncharacterized protein</fullName>
    </submittedName>
</protein>
<evidence type="ECO:0000313" key="1">
    <source>
        <dbReference type="EMBL" id="QPG56570.1"/>
    </source>
</evidence>
<gene>
    <name evidence="1" type="ORF">FM038_003370</name>
</gene>
<dbReference type="RefSeq" id="WP_142871951.1">
    <property type="nucleotide sequence ID" value="NZ_CP045503.2"/>
</dbReference>
<keyword evidence="2" id="KW-1185">Reference proteome</keyword>